<name>A0A8T3ACN8_DENNO</name>
<dbReference type="AlphaFoldDB" id="A0A8T3ACN8"/>
<evidence type="ECO:0000313" key="1">
    <source>
        <dbReference type="EMBL" id="KAI0493889.1"/>
    </source>
</evidence>
<gene>
    <name evidence="1" type="ORF">KFK09_024015</name>
</gene>
<accession>A0A8T3ACN8</accession>
<proteinExistence type="predicted"/>
<comment type="caution">
    <text evidence="1">The sequence shown here is derived from an EMBL/GenBank/DDBJ whole genome shotgun (WGS) entry which is preliminary data.</text>
</comment>
<dbReference type="Proteomes" id="UP000829196">
    <property type="component" value="Unassembled WGS sequence"/>
</dbReference>
<dbReference type="OrthoDB" id="10357300at2759"/>
<evidence type="ECO:0000313" key="2">
    <source>
        <dbReference type="Proteomes" id="UP000829196"/>
    </source>
</evidence>
<organism evidence="1 2">
    <name type="scientific">Dendrobium nobile</name>
    <name type="common">Orchid</name>
    <dbReference type="NCBI Taxonomy" id="94219"/>
    <lineage>
        <taxon>Eukaryota</taxon>
        <taxon>Viridiplantae</taxon>
        <taxon>Streptophyta</taxon>
        <taxon>Embryophyta</taxon>
        <taxon>Tracheophyta</taxon>
        <taxon>Spermatophyta</taxon>
        <taxon>Magnoliopsida</taxon>
        <taxon>Liliopsida</taxon>
        <taxon>Asparagales</taxon>
        <taxon>Orchidaceae</taxon>
        <taxon>Epidendroideae</taxon>
        <taxon>Malaxideae</taxon>
        <taxon>Dendrobiinae</taxon>
        <taxon>Dendrobium</taxon>
    </lineage>
</organism>
<dbReference type="EMBL" id="JAGYWB010000017">
    <property type="protein sequence ID" value="KAI0493889.1"/>
    <property type="molecule type" value="Genomic_DNA"/>
</dbReference>
<keyword evidence="2" id="KW-1185">Reference proteome</keyword>
<sequence>MEGSRMYRGEEGCWSASGQDVAALTMLAWIVAYETREREKPKGSFRWHLKGTEETDFRHFSVESSGPQRTAGDREWSREATTSREFFLLWFCRNVPNNDLITFYKLKQQYGRQQLPYSSYFFLFTSDKITCDNEKYCGPLYWKSWLREHLLTIEREKATFPQSSYSHYEGVNILLGSIAYSLVIFPAFDNSEVDPLVAFGIQNPKQGMKIFQAALFYINILLKFESNSSKILVCYVLLLFLKIY</sequence>
<protein>
    <submittedName>
        <fullName evidence="1">Uncharacterized protein</fullName>
    </submittedName>
</protein>
<reference evidence="1" key="1">
    <citation type="journal article" date="2022" name="Front. Genet.">
        <title>Chromosome-Scale Assembly of the Dendrobium nobile Genome Provides Insights Into the Molecular Mechanism of the Biosynthesis of the Medicinal Active Ingredient of Dendrobium.</title>
        <authorList>
            <person name="Xu Q."/>
            <person name="Niu S.-C."/>
            <person name="Li K.-L."/>
            <person name="Zheng P.-J."/>
            <person name="Zhang X.-J."/>
            <person name="Jia Y."/>
            <person name="Liu Y."/>
            <person name="Niu Y.-X."/>
            <person name="Yu L.-H."/>
            <person name="Chen D.-F."/>
            <person name="Zhang G.-Q."/>
        </authorList>
    </citation>
    <scope>NUCLEOTIDE SEQUENCE</scope>
    <source>
        <tissue evidence="1">Leaf</tissue>
    </source>
</reference>